<sequence length="41" mass="4762">PELIKELSKKWNIPINFMFIGSPSDKFPYKIEELGGVRLII</sequence>
<evidence type="ECO:0000313" key="1">
    <source>
        <dbReference type="EMBL" id="VAW25607.1"/>
    </source>
</evidence>
<dbReference type="AlphaFoldDB" id="A0A3B0UJS0"/>
<feature type="non-terminal residue" evidence="1">
    <location>
        <position position="1"/>
    </location>
</feature>
<reference evidence="1" key="1">
    <citation type="submission" date="2018-06" db="EMBL/GenBank/DDBJ databases">
        <authorList>
            <person name="Zhirakovskaya E."/>
        </authorList>
    </citation>
    <scope>NUCLEOTIDE SEQUENCE</scope>
</reference>
<dbReference type="EMBL" id="UOER01000462">
    <property type="protein sequence ID" value="VAW25607.1"/>
    <property type="molecule type" value="Genomic_DNA"/>
</dbReference>
<organism evidence="1">
    <name type="scientific">hydrothermal vent metagenome</name>
    <dbReference type="NCBI Taxonomy" id="652676"/>
    <lineage>
        <taxon>unclassified sequences</taxon>
        <taxon>metagenomes</taxon>
        <taxon>ecological metagenomes</taxon>
    </lineage>
</organism>
<name>A0A3B0UJS0_9ZZZZ</name>
<gene>
    <name evidence="1" type="ORF">MNBD_BACTEROID04-86</name>
</gene>
<proteinExistence type="predicted"/>
<accession>A0A3B0UJS0</accession>
<protein>
    <submittedName>
        <fullName evidence="1">Uncharacterized protein</fullName>
    </submittedName>
</protein>